<dbReference type="RefSeq" id="WP_115418047.1">
    <property type="nucleotide sequence ID" value="NZ_CP031358.1"/>
</dbReference>
<geneLocation type="plasmid" evidence="1 2">
    <name>unnamed</name>
</geneLocation>
<evidence type="ECO:0000313" key="1">
    <source>
        <dbReference type="EMBL" id="AXK43734.1"/>
    </source>
</evidence>
<reference evidence="1 2" key="1">
    <citation type="submission" date="2018-07" db="EMBL/GenBank/DDBJ databases">
        <title>Genome sequence of Erythrobacter strain YH-07, an antagonistic bacterium isolated from Yellow Sea.</title>
        <authorList>
            <person name="Tang T."/>
            <person name="Liu Q."/>
            <person name="Sun X."/>
        </authorList>
    </citation>
    <scope>NUCLEOTIDE SEQUENCE [LARGE SCALE GENOMIC DNA]</scope>
    <source>
        <strain evidence="1 2">YH-07</strain>
        <plasmid evidence="1 2">unnamed</plasmid>
    </source>
</reference>
<protein>
    <submittedName>
        <fullName evidence="1">Uncharacterized protein</fullName>
    </submittedName>
</protein>
<keyword evidence="1" id="KW-0614">Plasmid</keyword>
<evidence type="ECO:0000313" key="2">
    <source>
        <dbReference type="Proteomes" id="UP000254508"/>
    </source>
</evidence>
<dbReference type="EMBL" id="CP031358">
    <property type="protein sequence ID" value="AXK43734.1"/>
    <property type="molecule type" value="Genomic_DNA"/>
</dbReference>
<organism evidence="1 2">
    <name type="scientific">Erythrobacter aureus</name>
    <dbReference type="NCBI Taxonomy" id="2182384"/>
    <lineage>
        <taxon>Bacteria</taxon>
        <taxon>Pseudomonadati</taxon>
        <taxon>Pseudomonadota</taxon>
        <taxon>Alphaproteobacteria</taxon>
        <taxon>Sphingomonadales</taxon>
        <taxon>Erythrobacteraceae</taxon>
        <taxon>Erythrobacter/Porphyrobacter group</taxon>
        <taxon>Erythrobacter</taxon>
    </lineage>
</organism>
<proteinExistence type="predicted"/>
<dbReference type="KEGG" id="err:DVR09_14855"/>
<dbReference type="AlphaFoldDB" id="A0A345YII2"/>
<gene>
    <name evidence="1" type="ORF">DVR09_14855</name>
</gene>
<dbReference type="OrthoDB" id="9858081at2"/>
<keyword evidence="2" id="KW-1185">Reference proteome</keyword>
<accession>A0A345YII2</accession>
<name>A0A345YII2_9SPHN</name>
<sequence length="155" mass="17050">MIKKHQLPEWRELATDPDADNAVKVLSVAFARDGEYFFDGVIGSLLGLGRIPKSMEISLDATNMSCIARLNYGDESDADALYAPFEVESFALLWNADPDTMHGLLGNSVTLSLNPSDMKYPIITGFGEIADLYLKDDLFVVAPNVYVDEQLKEAA</sequence>
<dbReference type="Proteomes" id="UP000254508">
    <property type="component" value="Plasmid unnamed"/>
</dbReference>